<dbReference type="EMBL" id="UYRU01094990">
    <property type="protein sequence ID" value="VDN39273.1"/>
    <property type="molecule type" value="Genomic_DNA"/>
</dbReference>
<proteinExistence type="predicted"/>
<gene>
    <name evidence="1" type="ORF">DILT_LOCUS17817</name>
</gene>
<dbReference type="Proteomes" id="UP000281553">
    <property type="component" value="Unassembled WGS sequence"/>
</dbReference>
<protein>
    <submittedName>
        <fullName evidence="1">Uncharacterized protein</fullName>
    </submittedName>
</protein>
<reference evidence="1 2" key="1">
    <citation type="submission" date="2018-11" db="EMBL/GenBank/DDBJ databases">
        <authorList>
            <consortium name="Pathogen Informatics"/>
        </authorList>
    </citation>
    <scope>NUCLEOTIDE SEQUENCE [LARGE SCALE GENOMIC DNA]</scope>
</reference>
<sequence>MLLPPPPRAEPLSVLLPMKSTTLKSPTVYLNSSANQHMVEGRSPIVLNLIQQRPSPVLLRPSWSLSFLSERPPLKRVTKIRRW</sequence>
<evidence type="ECO:0000313" key="1">
    <source>
        <dbReference type="EMBL" id="VDN39273.1"/>
    </source>
</evidence>
<evidence type="ECO:0000313" key="2">
    <source>
        <dbReference type="Proteomes" id="UP000281553"/>
    </source>
</evidence>
<accession>A0A3P7NQB6</accession>
<name>A0A3P7NQB6_DIBLA</name>
<organism evidence="1 2">
    <name type="scientific">Dibothriocephalus latus</name>
    <name type="common">Fish tapeworm</name>
    <name type="synonym">Diphyllobothrium latum</name>
    <dbReference type="NCBI Taxonomy" id="60516"/>
    <lineage>
        <taxon>Eukaryota</taxon>
        <taxon>Metazoa</taxon>
        <taxon>Spiralia</taxon>
        <taxon>Lophotrochozoa</taxon>
        <taxon>Platyhelminthes</taxon>
        <taxon>Cestoda</taxon>
        <taxon>Eucestoda</taxon>
        <taxon>Diphyllobothriidea</taxon>
        <taxon>Diphyllobothriidae</taxon>
        <taxon>Dibothriocephalus</taxon>
    </lineage>
</organism>
<dbReference type="AlphaFoldDB" id="A0A3P7NQB6"/>
<keyword evidence="2" id="KW-1185">Reference proteome</keyword>